<name>A0A7S4WB74_9STRA</name>
<evidence type="ECO:0000256" key="1">
    <source>
        <dbReference type="SAM" id="SignalP"/>
    </source>
</evidence>
<accession>A0A7S4WB74</accession>
<evidence type="ECO:0000313" key="2">
    <source>
        <dbReference type="EMBL" id="CAE4639512.1"/>
    </source>
</evidence>
<proteinExistence type="predicted"/>
<protein>
    <submittedName>
        <fullName evidence="2">Uncharacterized protein</fullName>
    </submittedName>
</protein>
<sequence length="301" mass="34525">MKTRNSSLALLCYFSFTEAYTTHPSNHKVNWLDYKSNFNKVVGEEPKVAGEGKDYKAAMSGSYRDHLLSVPHDEHYYTTSSTANNWKAYKKMIREHTFTSTQDTASKKDTPKYLKDHAELLKSTPLLPKSSLSSHHPVPTFAYSSWADYEKKLTKHSSKTDYVPSVKVVLHSESSTKPSETKTVTWNDYKHALDSFQLLHQHRVKRDSNWNSYKEQIGKVAKELLREHGYLTQEPASTIYHGPTKVEETSWGTYKHKYHLGEDTISLSKTPSLMEDEGVLLFCDVFDSSILLHFGKKFVCL</sequence>
<organism evidence="2">
    <name type="scientific">Ditylum brightwellii</name>
    <dbReference type="NCBI Taxonomy" id="49249"/>
    <lineage>
        <taxon>Eukaryota</taxon>
        <taxon>Sar</taxon>
        <taxon>Stramenopiles</taxon>
        <taxon>Ochrophyta</taxon>
        <taxon>Bacillariophyta</taxon>
        <taxon>Mediophyceae</taxon>
        <taxon>Lithodesmiophycidae</taxon>
        <taxon>Lithodesmiales</taxon>
        <taxon>Lithodesmiaceae</taxon>
        <taxon>Ditylum</taxon>
    </lineage>
</organism>
<reference evidence="2" key="1">
    <citation type="submission" date="2021-01" db="EMBL/GenBank/DDBJ databases">
        <authorList>
            <person name="Corre E."/>
            <person name="Pelletier E."/>
            <person name="Niang G."/>
            <person name="Scheremetjew M."/>
            <person name="Finn R."/>
            <person name="Kale V."/>
            <person name="Holt S."/>
            <person name="Cochrane G."/>
            <person name="Meng A."/>
            <person name="Brown T."/>
            <person name="Cohen L."/>
        </authorList>
    </citation>
    <scope>NUCLEOTIDE SEQUENCE</scope>
    <source>
        <strain evidence="2">GSO104</strain>
    </source>
</reference>
<dbReference type="EMBL" id="HBNS01041044">
    <property type="protein sequence ID" value="CAE4639512.1"/>
    <property type="molecule type" value="Transcribed_RNA"/>
</dbReference>
<dbReference type="AlphaFoldDB" id="A0A7S4WB74"/>
<feature type="signal peptide" evidence="1">
    <location>
        <begin position="1"/>
        <end position="19"/>
    </location>
</feature>
<feature type="chain" id="PRO_5031330604" evidence="1">
    <location>
        <begin position="20"/>
        <end position="301"/>
    </location>
</feature>
<gene>
    <name evidence="2" type="ORF">DBRI00130_LOCUS31940</name>
</gene>
<keyword evidence="1" id="KW-0732">Signal</keyword>